<dbReference type="EMBL" id="CAKKTJ010000330">
    <property type="protein sequence ID" value="CAH0481795.1"/>
    <property type="molecule type" value="Genomic_DNA"/>
</dbReference>
<organism evidence="1 2">
    <name type="scientific">Peronospora belbahrii</name>
    <dbReference type="NCBI Taxonomy" id="622444"/>
    <lineage>
        <taxon>Eukaryota</taxon>
        <taxon>Sar</taxon>
        <taxon>Stramenopiles</taxon>
        <taxon>Oomycota</taxon>
        <taxon>Peronosporomycetes</taxon>
        <taxon>Peronosporales</taxon>
        <taxon>Peronosporaceae</taxon>
        <taxon>Peronospora</taxon>
    </lineage>
</organism>
<sequence length="117" mass="13407">MSAVYFRAVHFDNGKQSFLDLVLHVMPTWHMTTQPSVHAAANDTGSSDLADNLGVCKMMSLHHHQYKTIENFETLDKAKLFMQNVPGDMFLDAKVLEDRMARVFLHVQTSRKTPREM</sequence>
<evidence type="ECO:0000313" key="2">
    <source>
        <dbReference type="Proteomes" id="UP001160483"/>
    </source>
</evidence>
<gene>
    <name evidence="1" type="ORF">PBS003_LOCUS8400</name>
</gene>
<dbReference type="Proteomes" id="UP001160483">
    <property type="component" value="Unassembled WGS sequence"/>
</dbReference>
<evidence type="ECO:0000313" key="1">
    <source>
        <dbReference type="EMBL" id="CAH0481795.1"/>
    </source>
</evidence>
<dbReference type="AlphaFoldDB" id="A0AAU9L8M2"/>
<name>A0AAU9L8M2_9STRA</name>
<proteinExistence type="predicted"/>
<accession>A0AAU9L8M2</accession>
<protein>
    <submittedName>
        <fullName evidence="1">Uncharacterized protein</fullName>
    </submittedName>
</protein>
<comment type="caution">
    <text evidence="1">The sequence shown here is derived from an EMBL/GenBank/DDBJ whole genome shotgun (WGS) entry which is preliminary data.</text>
</comment>
<reference evidence="1" key="1">
    <citation type="submission" date="2021-11" db="EMBL/GenBank/DDBJ databases">
        <authorList>
            <person name="Islam A."/>
            <person name="Islam S."/>
            <person name="Flora M.S."/>
            <person name="Rahman M."/>
            <person name="Ziaur R.M."/>
            <person name="Epstein J.H."/>
            <person name="Hassan M."/>
            <person name="Klassen M."/>
            <person name="Woodard K."/>
            <person name="Webb A."/>
            <person name="Webby R.J."/>
            <person name="El Zowalaty M.E."/>
        </authorList>
    </citation>
    <scope>NUCLEOTIDE SEQUENCE</scope>
    <source>
        <strain evidence="1">Pbs3</strain>
    </source>
</reference>